<dbReference type="PANTHER" id="PTHR43406:SF1">
    <property type="entry name" value="TRYPTOPHAN SYNTHASE ALPHA CHAIN, CHLOROPLASTIC"/>
    <property type="match status" value="1"/>
</dbReference>
<dbReference type="PANTHER" id="PTHR43406">
    <property type="entry name" value="TRYPTOPHAN SYNTHASE, ALPHA CHAIN"/>
    <property type="match status" value="1"/>
</dbReference>
<evidence type="ECO:0000256" key="6">
    <source>
        <dbReference type="ARBA" id="ARBA00023239"/>
    </source>
</evidence>
<dbReference type="SUPFAM" id="SSF51366">
    <property type="entry name" value="Ribulose-phoshate binding barrel"/>
    <property type="match status" value="1"/>
</dbReference>
<evidence type="ECO:0000256" key="8">
    <source>
        <dbReference type="HAMAP-Rule" id="MF_00131"/>
    </source>
</evidence>
<dbReference type="Proteomes" id="UP001595896">
    <property type="component" value="Unassembled WGS sequence"/>
</dbReference>
<keyword evidence="5 8" id="KW-0057">Aromatic amino acid biosynthesis</keyword>
<keyword evidence="11" id="KW-1185">Reference proteome</keyword>
<reference evidence="11" key="1">
    <citation type="journal article" date="2019" name="Int. J. Syst. Evol. Microbiol.">
        <title>The Global Catalogue of Microorganisms (GCM) 10K type strain sequencing project: providing services to taxonomists for standard genome sequencing and annotation.</title>
        <authorList>
            <consortium name="The Broad Institute Genomics Platform"/>
            <consortium name="The Broad Institute Genome Sequencing Center for Infectious Disease"/>
            <person name="Wu L."/>
            <person name="Ma J."/>
        </authorList>
    </citation>
    <scope>NUCLEOTIDE SEQUENCE [LARGE SCALE GENOMIC DNA]</scope>
    <source>
        <strain evidence="11">JCM 12165</strain>
    </source>
</reference>
<comment type="similarity">
    <text evidence="8 9">Belongs to the TrpA family.</text>
</comment>
<dbReference type="InterPro" id="IPR002028">
    <property type="entry name" value="Trp_synthase_suA"/>
</dbReference>
<evidence type="ECO:0000256" key="1">
    <source>
        <dbReference type="ARBA" id="ARBA00004733"/>
    </source>
</evidence>
<evidence type="ECO:0000313" key="11">
    <source>
        <dbReference type="Proteomes" id="UP001595896"/>
    </source>
</evidence>
<comment type="caution">
    <text evidence="10">The sequence shown here is derived from an EMBL/GenBank/DDBJ whole genome shotgun (WGS) entry which is preliminary data.</text>
</comment>
<comment type="catalytic activity">
    <reaction evidence="7 8">
        <text>(1S,2R)-1-C-(indol-3-yl)glycerol 3-phosphate + L-serine = D-glyceraldehyde 3-phosphate + L-tryptophan + H2O</text>
        <dbReference type="Rhea" id="RHEA:10532"/>
        <dbReference type="ChEBI" id="CHEBI:15377"/>
        <dbReference type="ChEBI" id="CHEBI:33384"/>
        <dbReference type="ChEBI" id="CHEBI:57912"/>
        <dbReference type="ChEBI" id="CHEBI:58866"/>
        <dbReference type="ChEBI" id="CHEBI:59776"/>
        <dbReference type="EC" id="4.2.1.20"/>
    </reaction>
</comment>
<evidence type="ECO:0000256" key="2">
    <source>
        <dbReference type="ARBA" id="ARBA00011270"/>
    </source>
</evidence>
<comment type="subunit">
    <text evidence="2 8">Tetramer of two alpha and two beta chains.</text>
</comment>
<evidence type="ECO:0000256" key="4">
    <source>
        <dbReference type="ARBA" id="ARBA00022822"/>
    </source>
</evidence>
<accession>A0ABV9NRJ1</accession>
<dbReference type="HAMAP" id="MF_00131">
    <property type="entry name" value="Trp_synth_alpha"/>
    <property type="match status" value="1"/>
</dbReference>
<dbReference type="Gene3D" id="3.20.20.70">
    <property type="entry name" value="Aldolase class I"/>
    <property type="match status" value="1"/>
</dbReference>
<dbReference type="Pfam" id="PF00290">
    <property type="entry name" value="Trp_syntA"/>
    <property type="match status" value="1"/>
</dbReference>
<proteinExistence type="inferred from homology"/>
<comment type="function">
    <text evidence="8">The alpha subunit is responsible for the aldol cleavage of indoleglycerol phosphate to indole and glyceraldehyde 3-phosphate.</text>
</comment>
<keyword evidence="6 8" id="KW-0456">Lyase</keyword>
<dbReference type="EC" id="4.2.1.20" evidence="8"/>
<comment type="pathway">
    <text evidence="1 8">Amino-acid biosynthesis; L-tryptophan biosynthesis; L-tryptophan from chorismate: step 5/5.</text>
</comment>
<dbReference type="GO" id="GO:0004834">
    <property type="term" value="F:tryptophan synthase activity"/>
    <property type="evidence" value="ECO:0007669"/>
    <property type="project" value="UniProtKB-EC"/>
</dbReference>
<dbReference type="InterPro" id="IPR013785">
    <property type="entry name" value="Aldolase_TIM"/>
</dbReference>
<dbReference type="RefSeq" id="WP_377908524.1">
    <property type="nucleotide sequence ID" value="NZ_JBHSGK010000003.1"/>
</dbReference>
<sequence length="269" mass="29207">MNRLKQDAFLHAEKRFVPYIMSGHPNYESSVEIALMLERAGAAALEWGVPFSDPLADGPVIQSAGDYARARGASLHKALEGAKEARARGLSIPMILFTYINPVLSAGADEVLDRMQDAGMDGILIPDLPFEESGPLREAAKARGISLISLVAPSSRTRMKKISREGDGFIYYVTSLGVTGTRENFSENLQKSIEEVREAADVPVLAGFGISKPEHVSFFHSIADGVIVGSALVRCISERAERLEDQSTREAALNEIEAFIDDLTSKQKG</sequence>
<evidence type="ECO:0000256" key="9">
    <source>
        <dbReference type="RuleBase" id="RU003662"/>
    </source>
</evidence>
<evidence type="ECO:0000256" key="5">
    <source>
        <dbReference type="ARBA" id="ARBA00023141"/>
    </source>
</evidence>
<feature type="active site" description="Proton acceptor" evidence="8">
    <location>
        <position position="57"/>
    </location>
</feature>
<gene>
    <name evidence="8 10" type="primary">trpA</name>
    <name evidence="10" type="ORF">ACFO4L_04735</name>
</gene>
<dbReference type="CDD" id="cd04724">
    <property type="entry name" value="Tryptophan_synthase_alpha"/>
    <property type="match status" value="1"/>
</dbReference>
<keyword evidence="3 8" id="KW-0028">Amino-acid biosynthesis</keyword>
<organism evidence="10 11">
    <name type="scientific">Bacillus daqingensis</name>
    <dbReference type="NCBI Taxonomy" id="872396"/>
    <lineage>
        <taxon>Bacteria</taxon>
        <taxon>Bacillati</taxon>
        <taxon>Bacillota</taxon>
        <taxon>Bacilli</taxon>
        <taxon>Bacillales</taxon>
        <taxon>Bacillaceae</taxon>
        <taxon>Bacillus</taxon>
    </lineage>
</organism>
<dbReference type="InterPro" id="IPR011060">
    <property type="entry name" value="RibuloseP-bd_barrel"/>
</dbReference>
<evidence type="ECO:0000256" key="3">
    <source>
        <dbReference type="ARBA" id="ARBA00022605"/>
    </source>
</evidence>
<evidence type="ECO:0000256" key="7">
    <source>
        <dbReference type="ARBA" id="ARBA00049047"/>
    </source>
</evidence>
<protein>
    <recommendedName>
        <fullName evidence="8">Tryptophan synthase alpha chain</fullName>
        <ecNumber evidence="8">4.2.1.20</ecNumber>
    </recommendedName>
</protein>
<evidence type="ECO:0000313" key="10">
    <source>
        <dbReference type="EMBL" id="MFC4735887.1"/>
    </source>
</evidence>
<name>A0ABV9NRJ1_9BACI</name>
<keyword evidence="4 8" id="KW-0822">Tryptophan biosynthesis</keyword>
<feature type="active site" description="Proton acceptor" evidence="8">
    <location>
        <position position="46"/>
    </location>
</feature>
<dbReference type="EMBL" id="JBHSGK010000003">
    <property type="protein sequence ID" value="MFC4735887.1"/>
    <property type="molecule type" value="Genomic_DNA"/>
</dbReference>
<dbReference type="NCBIfam" id="TIGR00262">
    <property type="entry name" value="trpA"/>
    <property type="match status" value="1"/>
</dbReference>